<dbReference type="Proteomes" id="UP000828390">
    <property type="component" value="Unassembled WGS sequence"/>
</dbReference>
<sequence>MTWLGFGRHIRQTRRDAYIENDRLINARNLAGVKLITTGSKAEGLTSFYESDTDKLFVKGDSMCLEDGLPGDLLPRPTTLFTLNTGSCYHGHCGLLLKRRGTACCHTLRDALYDDDNGRSFLISDLYVNVLNSATLAPDEVRHSRAGPSLPSSFGAYRLD</sequence>
<organism evidence="1 2">
    <name type="scientific">Dreissena polymorpha</name>
    <name type="common">Zebra mussel</name>
    <name type="synonym">Mytilus polymorpha</name>
    <dbReference type="NCBI Taxonomy" id="45954"/>
    <lineage>
        <taxon>Eukaryota</taxon>
        <taxon>Metazoa</taxon>
        <taxon>Spiralia</taxon>
        <taxon>Lophotrochozoa</taxon>
        <taxon>Mollusca</taxon>
        <taxon>Bivalvia</taxon>
        <taxon>Autobranchia</taxon>
        <taxon>Heteroconchia</taxon>
        <taxon>Euheterodonta</taxon>
        <taxon>Imparidentia</taxon>
        <taxon>Neoheterodontei</taxon>
        <taxon>Myida</taxon>
        <taxon>Dreissenoidea</taxon>
        <taxon>Dreissenidae</taxon>
        <taxon>Dreissena</taxon>
    </lineage>
</organism>
<reference evidence="1" key="2">
    <citation type="submission" date="2020-11" db="EMBL/GenBank/DDBJ databases">
        <authorList>
            <person name="McCartney M.A."/>
            <person name="Auch B."/>
            <person name="Kono T."/>
            <person name="Mallez S."/>
            <person name="Becker A."/>
            <person name="Gohl D.M."/>
            <person name="Silverstein K.A.T."/>
            <person name="Koren S."/>
            <person name="Bechman K.B."/>
            <person name="Herman A."/>
            <person name="Abrahante J.E."/>
            <person name="Garbe J."/>
        </authorList>
    </citation>
    <scope>NUCLEOTIDE SEQUENCE</scope>
    <source>
        <strain evidence="1">Duluth1</strain>
        <tissue evidence="1">Whole animal</tissue>
    </source>
</reference>
<proteinExistence type="predicted"/>
<evidence type="ECO:0000313" key="1">
    <source>
        <dbReference type="EMBL" id="KAH3778836.1"/>
    </source>
</evidence>
<protein>
    <submittedName>
        <fullName evidence="1">Uncharacterized protein</fullName>
    </submittedName>
</protein>
<reference evidence="1" key="1">
    <citation type="journal article" date="2019" name="bioRxiv">
        <title>The Genome of the Zebra Mussel, Dreissena polymorpha: A Resource for Invasive Species Research.</title>
        <authorList>
            <person name="McCartney M.A."/>
            <person name="Auch B."/>
            <person name="Kono T."/>
            <person name="Mallez S."/>
            <person name="Zhang Y."/>
            <person name="Obille A."/>
            <person name="Becker A."/>
            <person name="Abrahante J.E."/>
            <person name="Garbe J."/>
            <person name="Badalamenti J.P."/>
            <person name="Herman A."/>
            <person name="Mangelson H."/>
            <person name="Liachko I."/>
            <person name="Sullivan S."/>
            <person name="Sone E.D."/>
            <person name="Koren S."/>
            <person name="Silverstein K.A.T."/>
            <person name="Beckman K.B."/>
            <person name="Gohl D.M."/>
        </authorList>
    </citation>
    <scope>NUCLEOTIDE SEQUENCE</scope>
    <source>
        <strain evidence="1">Duluth1</strain>
        <tissue evidence="1">Whole animal</tissue>
    </source>
</reference>
<dbReference type="EMBL" id="JAIWYP010000009">
    <property type="protein sequence ID" value="KAH3778836.1"/>
    <property type="molecule type" value="Genomic_DNA"/>
</dbReference>
<gene>
    <name evidence="1" type="ORF">DPMN_180309</name>
</gene>
<evidence type="ECO:0000313" key="2">
    <source>
        <dbReference type="Proteomes" id="UP000828390"/>
    </source>
</evidence>
<name>A0A9D4IKC9_DREPO</name>
<comment type="caution">
    <text evidence="1">The sequence shown here is derived from an EMBL/GenBank/DDBJ whole genome shotgun (WGS) entry which is preliminary data.</text>
</comment>
<accession>A0A9D4IKC9</accession>
<dbReference type="AlphaFoldDB" id="A0A9D4IKC9"/>
<keyword evidence="2" id="KW-1185">Reference proteome</keyword>